<reference evidence="1" key="1">
    <citation type="submission" date="2021-05" db="EMBL/GenBank/DDBJ databases">
        <authorList>
            <person name="Scholz U."/>
            <person name="Mascher M."/>
            <person name="Fiebig A."/>
        </authorList>
    </citation>
    <scope>NUCLEOTIDE SEQUENCE [LARGE SCALE GENOMIC DNA]</scope>
</reference>
<evidence type="ECO:0000313" key="2">
    <source>
        <dbReference type="Proteomes" id="UP001732700"/>
    </source>
</evidence>
<sequence>MASGRDRLSDLPDGIVGSILSRLPTKDAARAAVLSSRWRRAFADVDAVSFADHEEPIYGYDNDCTFRLESSEQRSRNGGLIDQVNAVLLCRRLCAGHRDTAPPRSFRVHFSRYDLWDEVMVSQWLRYLLKPRGSSSTGQEELTHPDLRLHATVTGEHLVGEPETRRRRVNDGDGGECPAHSGYEEDPHTAHLYRYTFLKSLFSCATLRTLCLGGCSLDLPQLIHLPLLETLLLSSIVRCGDRIQRLIDSCPRLVDLTLERCGYTKKSNYYTMMMHEDLGGVDKSYTIKVLDKHLRRLSLRCCHNLARVSVDTSEMRVFEYRGSVPAESLLTLHDGIGKISSCTIGFCGRKVYKEELPRFTNFLKQFAGMKHLHLVSTHLGAGTGEGESFPELFPFFPNLERLHLTGYIQTDSIEALTRILEHAPNIETLSLFMKPSYDETFREVEDPNWAALSDDGISSDKPSYDEPPELGDEIVVSDDVSIPCLRNRVREINLVHYRGHDEAQRNLAKKLLCNAMRRPPDLPPPFRPATSRALLSKTPAEPLLSRPPEVPSPSSNRWNSPFPPLSCTRQLSVPRSTTSCSSTAGLGCIATASVPLRSLAHGKRHSSDADDMPEFYIFQVGHLKKQEDISSQPLLENGGAAVPSKNTRCARNG</sequence>
<name>A0ACD5YYW9_AVESA</name>
<protein>
    <submittedName>
        <fullName evidence="1">Uncharacterized protein</fullName>
    </submittedName>
</protein>
<dbReference type="EnsemblPlants" id="AVESA.00010b.r2.6AG1066840.1">
    <property type="protein sequence ID" value="AVESA.00010b.r2.6AG1066840.1.CDS"/>
    <property type="gene ID" value="AVESA.00010b.r2.6AG1066840"/>
</dbReference>
<accession>A0ACD5YYW9</accession>
<organism evidence="1 2">
    <name type="scientific">Avena sativa</name>
    <name type="common">Oat</name>
    <dbReference type="NCBI Taxonomy" id="4498"/>
    <lineage>
        <taxon>Eukaryota</taxon>
        <taxon>Viridiplantae</taxon>
        <taxon>Streptophyta</taxon>
        <taxon>Embryophyta</taxon>
        <taxon>Tracheophyta</taxon>
        <taxon>Spermatophyta</taxon>
        <taxon>Magnoliopsida</taxon>
        <taxon>Liliopsida</taxon>
        <taxon>Poales</taxon>
        <taxon>Poaceae</taxon>
        <taxon>BOP clade</taxon>
        <taxon>Pooideae</taxon>
        <taxon>Poodae</taxon>
        <taxon>Poeae</taxon>
        <taxon>Poeae Chloroplast Group 1 (Aveneae type)</taxon>
        <taxon>Aveninae</taxon>
        <taxon>Avena</taxon>
    </lineage>
</organism>
<proteinExistence type="predicted"/>
<evidence type="ECO:0000313" key="1">
    <source>
        <dbReference type="EnsemblPlants" id="AVESA.00010b.r2.6AG1066840.1.CDS"/>
    </source>
</evidence>
<reference evidence="1" key="2">
    <citation type="submission" date="2025-09" db="UniProtKB">
        <authorList>
            <consortium name="EnsemblPlants"/>
        </authorList>
    </citation>
    <scope>IDENTIFICATION</scope>
</reference>
<dbReference type="Proteomes" id="UP001732700">
    <property type="component" value="Chromosome 6A"/>
</dbReference>
<keyword evidence="2" id="KW-1185">Reference proteome</keyword>